<reference evidence="3" key="1">
    <citation type="journal article" date="2018" name="Nat. Microbiol.">
        <title>Leveraging single-cell genomics to expand the fungal tree of life.</title>
        <authorList>
            <person name="Ahrendt S.R."/>
            <person name="Quandt C.A."/>
            <person name="Ciobanu D."/>
            <person name="Clum A."/>
            <person name="Salamov A."/>
            <person name="Andreopoulos B."/>
            <person name="Cheng J.F."/>
            <person name="Woyke T."/>
            <person name="Pelin A."/>
            <person name="Henrissat B."/>
            <person name="Reynolds N.K."/>
            <person name="Benny G.L."/>
            <person name="Smith M.E."/>
            <person name="James T.Y."/>
            <person name="Grigoriev I.V."/>
        </authorList>
    </citation>
    <scope>NUCLEOTIDE SEQUENCE [LARGE SCALE GENOMIC DNA]</scope>
</reference>
<feature type="compositionally biased region" description="Pro residues" evidence="1">
    <location>
        <begin position="66"/>
        <end position="76"/>
    </location>
</feature>
<feature type="compositionally biased region" description="Low complexity" evidence="1">
    <location>
        <begin position="376"/>
        <end position="402"/>
    </location>
</feature>
<evidence type="ECO:0000313" key="3">
    <source>
        <dbReference type="Proteomes" id="UP000269721"/>
    </source>
</evidence>
<protein>
    <submittedName>
        <fullName evidence="2">Uncharacterized protein</fullName>
    </submittedName>
</protein>
<organism evidence="2 3">
    <name type="scientific">Blyttiomyces helicus</name>
    <dbReference type="NCBI Taxonomy" id="388810"/>
    <lineage>
        <taxon>Eukaryota</taxon>
        <taxon>Fungi</taxon>
        <taxon>Fungi incertae sedis</taxon>
        <taxon>Chytridiomycota</taxon>
        <taxon>Chytridiomycota incertae sedis</taxon>
        <taxon>Chytridiomycetes</taxon>
        <taxon>Chytridiomycetes incertae sedis</taxon>
        <taxon>Blyttiomyces</taxon>
    </lineage>
</organism>
<accession>A0A4P9W8L2</accession>
<dbReference type="AlphaFoldDB" id="A0A4P9W8L2"/>
<evidence type="ECO:0000313" key="2">
    <source>
        <dbReference type="EMBL" id="RKO86506.1"/>
    </source>
</evidence>
<sequence>MDIASEDWAHHDAHHDRAKEFDRRVDFPGSLSLRASCHLRPTCCRISAVPEEGAGVVAAIAENHLPKPPSPPPPLPSQAASTPSSILSVDCAPEPGSVADRIHKRAAQLFADPVFRGIYVEFNPLQFQGEDLVKWRNLVNEVFEMHPPTLMFVSSASFGFLTRSPALPFVWGWQPRHNDEYRNYICLQEPVCMARVGRSAGLFRTEIDHAASANKIEILTTMGVVVFMHELAHYVMTWLNAESPPIGDLPEAPCSPSVPHIHVSSATATIFEYELAKERGGREAGWAFEDMLFGGLKKTVFPNRWKELRDAQPTDATAYHAPSATDNVLCARCTCSKDEPDNPTLQVVFPPNAKMPSPPRDMFPPLARAEPKPGPDVAVDSRAATATATAVTPAAVSPATSS</sequence>
<gene>
    <name evidence="2" type="ORF">BDK51DRAFT_42985</name>
</gene>
<dbReference type="EMBL" id="KZ998138">
    <property type="protein sequence ID" value="RKO86506.1"/>
    <property type="molecule type" value="Genomic_DNA"/>
</dbReference>
<name>A0A4P9W8L2_9FUNG</name>
<evidence type="ECO:0000256" key="1">
    <source>
        <dbReference type="SAM" id="MobiDB-lite"/>
    </source>
</evidence>
<feature type="region of interest" description="Disordered" evidence="1">
    <location>
        <begin position="63"/>
        <end position="83"/>
    </location>
</feature>
<keyword evidence="3" id="KW-1185">Reference proteome</keyword>
<feature type="region of interest" description="Disordered" evidence="1">
    <location>
        <begin position="350"/>
        <end position="402"/>
    </location>
</feature>
<proteinExistence type="predicted"/>
<dbReference type="Proteomes" id="UP000269721">
    <property type="component" value="Unassembled WGS sequence"/>
</dbReference>